<name>A0A4U6QA78_9ACTN</name>
<dbReference type="Pfam" id="PF26343">
    <property type="entry name" value="VapC50_C"/>
    <property type="match status" value="1"/>
</dbReference>
<proteinExistence type="predicted"/>
<evidence type="ECO:0000256" key="1">
    <source>
        <dbReference type="ARBA" id="ARBA00022722"/>
    </source>
</evidence>
<dbReference type="EMBL" id="SZZH01000006">
    <property type="protein sequence ID" value="TKV56792.1"/>
    <property type="molecule type" value="Genomic_DNA"/>
</dbReference>
<dbReference type="Proteomes" id="UP000306985">
    <property type="component" value="Unassembled WGS sequence"/>
</dbReference>
<protein>
    <submittedName>
        <fullName evidence="7">PIN domain-containing protein</fullName>
    </submittedName>
</protein>
<keyword evidence="1" id="KW-0540">Nuclease</keyword>
<dbReference type="InterPro" id="IPR002716">
    <property type="entry name" value="PIN_dom"/>
</dbReference>
<reference evidence="7 8" key="1">
    <citation type="submission" date="2019-05" db="EMBL/GenBank/DDBJ databases">
        <title>Nakamurella sp. N5BH11, whole genome shotgun sequence.</title>
        <authorList>
            <person name="Tuo L."/>
        </authorList>
    </citation>
    <scope>NUCLEOTIDE SEQUENCE [LARGE SCALE GENOMIC DNA]</scope>
    <source>
        <strain evidence="7 8">N5BH11</strain>
    </source>
</reference>
<dbReference type="InterPro" id="IPR058652">
    <property type="entry name" value="VapC50_C"/>
</dbReference>
<evidence type="ECO:0000256" key="3">
    <source>
        <dbReference type="ARBA" id="ARBA00022801"/>
    </source>
</evidence>
<evidence type="ECO:0000313" key="7">
    <source>
        <dbReference type="EMBL" id="TKV56792.1"/>
    </source>
</evidence>
<sequence>MAFIAVYDACVLYPSVTRDVLIRVAIAGTVQARWTDDILDEVRRNVAADRPDISRDQLSRLFELMAEALPSAAVGNHHPLIDGLELPEPDDRHVLAAAIASGAQLIVTDNLRDFPPAVLDTWNIEAKRADDLLVDQFHLAPDVLHGVVHQLSRAWKGEPTPSEVLRRFESSGLLQTAALLR</sequence>
<dbReference type="GO" id="GO:0016787">
    <property type="term" value="F:hydrolase activity"/>
    <property type="evidence" value="ECO:0007669"/>
    <property type="project" value="UniProtKB-KW"/>
</dbReference>
<keyword evidence="3" id="KW-0378">Hydrolase</keyword>
<feature type="domain" description="PIN" evidence="5">
    <location>
        <begin position="8"/>
        <end position="111"/>
    </location>
</feature>
<dbReference type="GO" id="GO:0046872">
    <property type="term" value="F:metal ion binding"/>
    <property type="evidence" value="ECO:0007669"/>
    <property type="project" value="UniProtKB-KW"/>
</dbReference>
<dbReference type="OrthoDB" id="113459at2"/>
<accession>A0A4U6QA78</accession>
<comment type="caution">
    <text evidence="7">The sequence shown here is derived from an EMBL/GenBank/DDBJ whole genome shotgun (WGS) entry which is preliminary data.</text>
</comment>
<evidence type="ECO:0000259" key="5">
    <source>
        <dbReference type="Pfam" id="PF13470"/>
    </source>
</evidence>
<keyword evidence="2" id="KW-0479">Metal-binding</keyword>
<dbReference type="AlphaFoldDB" id="A0A4U6QA78"/>
<evidence type="ECO:0000313" key="8">
    <source>
        <dbReference type="Proteomes" id="UP000306985"/>
    </source>
</evidence>
<dbReference type="GO" id="GO:0004518">
    <property type="term" value="F:nuclease activity"/>
    <property type="evidence" value="ECO:0007669"/>
    <property type="project" value="UniProtKB-KW"/>
</dbReference>
<feature type="domain" description="VapC50 C-terminal" evidence="6">
    <location>
        <begin position="129"/>
        <end position="181"/>
    </location>
</feature>
<evidence type="ECO:0000256" key="4">
    <source>
        <dbReference type="ARBA" id="ARBA00022842"/>
    </source>
</evidence>
<gene>
    <name evidence="7" type="ORF">FDO65_18250</name>
</gene>
<evidence type="ECO:0000256" key="2">
    <source>
        <dbReference type="ARBA" id="ARBA00022723"/>
    </source>
</evidence>
<dbReference type="RefSeq" id="WP_137451179.1">
    <property type="nucleotide sequence ID" value="NZ_SZZH01000006.1"/>
</dbReference>
<keyword evidence="4" id="KW-0460">Magnesium</keyword>
<dbReference type="Pfam" id="PF13470">
    <property type="entry name" value="PIN_3"/>
    <property type="match status" value="1"/>
</dbReference>
<evidence type="ECO:0000259" key="6">
    <source>
        <dbReference type="Pfam" id="PF26343"/>
    </source>
</evidence>
<organism evidence="7 8">
    <name type="scientific">Nakamurella flava</name>
    <dbReference type="NCBI Taxonomy" id="2576308"/>
    <lineage>
        <taxon>Bacteria</taxon>
        <taxon>Bacillati</taxon>
        <taxon>Actinomycetota</taxon>
        <taxon>Actinomycetes</taxon>
        <taxon>Nakamurellales</taxon>
        <taxon>Nakamurellaceae</taxon>
        <taxon>Nakamurella</taxon>
    </lineage>
</organism>
<keyword evidence="8" id="KW-1185">Reference proteome</keyword>